<protein>
    <submittedName>
        <fullName evidence="2">NmrA family transcriptional regulator</fullName>
    </submittedName>
</protein>
<evidence type="ECO:0000313" key="5">
    <source>
        <dbReference type="Proteomes" id="UP000186883"/>
    </source>
</evidence>
<dbReference type="PANTHER" id="PTHR43162">
    <property type="match status" value="1"/>
</dbReference>
<dbReference type="EMBL" id="LOBU02000009">
    <property type="protein sequence ID" value="OKA09036.1"/>
    <property type="molecule type" value="Genomic_DNA"/>
</dbReference>
<dbReference type="SUPFAM" id="SSF51735">
    <property type="entry name" value="NAD(P)-binding Rossmann-fold domains"/>
    <property type="match status" value="1"/>
</dbReference>
<evidence type="ECO:0000313" key="4">
    <source>
        <dbReference type="Proteomes" id="UP000076321"/>
    </source>
</evidence>
<accession>A0A154MM52</accession>
<evidence type="ECO:0000313" key="3">
    <source>
        <dbReference type="EMBL" id="OKA09036.1"/>
    </source>
</evidence>
<keyword evidence="5" id="KW-1185">Reference proteome</keyword>
<reference evidence="3 5" key="2">
    <citation type="submission" date="2016-11" db="EMBL/GenBank/DDBJ databases">
        <title>Genome sequencing of Amycolatopsis regifaucium.</title>
        <authorList>
            <person name="Mayilraj S."/>
            <person name="Kaur N."/>
        </authorList>
    </citation>
    <scope>NUCLEOTIDE SEQUENCE [LARGE SCALE GENOMIC DNA]</scope>
    <source>
        <strain evidence="3 5">GY080</strain>
    </source>
</reference>
<dbReference type="EMBL" id="LQCI01000011">
    <property type="protein sequence ID" value="KZB85356.1"/>
    <property type="molecule type" value="Genomic_DNA"/>
</dbReference>
<comment type="caution">
    <text evidence="2">The sequence shown here is derived from an EMBL/GenBank/DDBJ whole genome shotgun (WGS) entry which is preliminary data.</text>
</comment>
<dbReference type="InterPro" id="IPR036291">
    <property type="entry name" value="NAD(P)-bd_dom_sf"/>
</dbReference>
<dbReference type="Proteomes" id="UP000186883">
    <property type="component" value="Unassembled WGS sequence"/>
</dbReference>
<dbReference type="InterPro" id="IPR016040">
    <property type="entry name" value="NAD(P)-bd_dom"/>
</dbReference>
<dbReference type="RefSeq" id="WP_061982811.1">
    <property type="nucleotide sequence ID" value="NZ_FOPQ01000020.1"/>
</dbReference>
<dbReference type="Gene3D" id="3.40.50.720">
    <property type="entry name" value="NAD(P)-binding Rossmann-like Domain"/>
    <property type="match status" value="1"/>
</dbReference>
<dbReference type="InterPro" id="IPR051604">
    <property type="entry name" value="Ergot_Alk_Oxidoreductase"/>
</dbReference>
<proteinExistence type="predicted"/>
<dbReference type="Proteomes" id="UP000076321">
    <property type="component" value="Unassembled WGS sequence"/>
</dbReference>
<organism evidence="2 4">
    <name type="scientific">Amycolatopsis regifaucium</name>
    <dbReference type="NCBI Taxonomy" id="546365"/>
    <lineage>
        <taxon>Bacteria</taxon>
        <taxon>Bacillati</taxon>
        <taxon>Actinomycetota</taxon>
        <taxon>Actinomycetes</taxon>
        <taxon>Pseudonocardiales</taxon>
        <taxon>Pseudonocardiaceae</taxon>
        <taxon>Amycolatopsis</taxon>
    </lineage>
</organism>
<dbReference type="Pfam" id="PF13460">
    <property type="entry name" value="NAD_binding_10"/>
    <property type="match status" value="1"/>
</dbReference>
<evidence type="ECO:0000259" key="1">
    <source>
        <dbReference type="Pfam" id="PF13460"/>
    </source>
</evidence>
<dbReference type="AlphaFoldDB" id="A0A154MM52"/>
<sequence>MIVVTGATGNVGRRLVETLAAAGEEVTAVARRISAADVPDGVRPVRADLTEPAGLGPAFAGADHVFVLTSGDFMAAGGDVADIVAAARESGVRRIVLLSSQGVGSGRHAPSFEEAIEKSGLEWTVLRPGGFASNAFQWAPSIRADRVVAAPFGDVALPVIDPFDIADVAAAVLRESGHEGKTYVLTGPEPVSPRQQTVALGAALGEPVRFVELTEDEARTEMSRFMPPVVVDATLAILGAPTADEQRVDPAVERVLGRRARTFGEWAARNAVAFE</sequence>
<dbReference type="Gene3D" id="3.90.25.10">
    <property type="entry name" value="UDP-galactose 4-epimerase, domain 1"/>
    <property type="match status" value="1"/>
</dbReference>
<name>A0A154MM52_9PSEU</name>
<feature type="domain" description="NAD(P)-binding" evidence="1">
    <location>
        <begin position="6"/>
        <end position="174"/>
    </location>
</feature>
<evidence type="ECO:0000313" key="2">
    <source>
        <dbReference type="EMBL" id="KZB85356.1"/>
    </source>
</evidence>
<gene>
    <name evidence="3" type="ORF">ATP06_0209980</name>
    <name evidence="2" type="ORF">AVL48_30815</name>
</gene>
<reference evidence="2 4" key="1">
    <citation type="submission" date="2015-12" db="EMBL/GenBank/DDBJ databases">
        <title>Amycolatopsis regifaucium genome sequencing and assembly.</title>
        <authorList>
            <person name="Mayilraj S."/>
        </authorList>
    </citation>
    <scope>NUCLEOTIDE SEQUENCE [LARGE SCALE GENOMIC DNA]</scope>
    <source>
        <strain evidence="2 4">GY080</strain>
    </source>
</reference>
<dbReference type="PANTHER" id="PTHR43162:SF1">
    <property type="entry name" value="PRESTALK A DIFFERENTIATION PROTEIN A"/>
    <property type="match status" value="1"/>
</dbReference>
<dbReference type="OrthoDB" id="3207931at2"/>